<gene>
    <name evidence="1" type="ORF">Cgig2_028469</name>
</gene>
<dbReference type="EMBL" id="JAKOGI010000233">
    <property type="protein sequence ID" value="KAJ8439023.1"/>
    <property type="molecule type" value="Genomic_DNA"/>
</dbReference>
<dbReference type="Proteomes" id="UP001153076">
    <property type="component" value="Unassembled WGS sequence"/>
</dbReference>
<dbReference type="AlphaFoldDB" id="A0A9Q1K9Y3"/>
<organism evidence="1 2">
    <name type="scientific">Carnegiea gigantea</name>
    <dbReference type="NCBI Taxonomy" id="171969"/>
    <lineage>
        <taxon>Eukaryota</taxon>
        <taxon>Viridiplantae</taxon>
        <taxon>Streptophyta</taxon>
        <taxon>Embryophyta</taxon>
        <taxon>Tracheophyta</taxon>
        <taxon>Spermatophyta</taxon>
        <taxon>Magnoliopsida</taxon>
        <taxon>eudicotyledons</taxon>
        <taxon>Gunneridae</taxon>
        <taxon>Pentapetalae</taxon>
        <taxon>Caryophyllales</taxon>
        <taxon>Cactineae</taxon>
        <taxon>Cactaceae</taxon>
        <taxon>Cactoideae</taxon>
        <taxon>Echinocereeae</taxon>
        <taxon>Carnegiea</taxon>
    </lineage>
</organism>
<reference evidence="1" key="1">
    <citation type="submission" date="2022-04" db="EMBL/GenBank/DDBJ databases">
        <title>Carnegiea gigantea Genome sequencing and assembly v2.</title>
        <authorList>
            <person name="Copetti D."/>
            <person name="Sanderson M.J."/>
            <person name="Burquez A."/>
            <person name="Wojciechowski M.F."/>
        </authorList>
    </citation>
    <scope>NUCLEOTIDE SEQUENCE</scope>
    <source>
        <strain evidence="1">SGP5-SGP5p</strain>
        <tissue evidence="1">Aerial part</tissue>
    </source>
</reference>
<evidence type="ECO:0000313" key="1">
    <source>
        <dbReference type="EMBL" id="KAJ8439023.1"/>
    </source>
</evidence>
<proteinExistence type="predicted"/>
<comment type="caution">
    <text evidence="1">The sequence shown here is derived from an EMBL/GenBank/DDBJ whole genome shotgun (WGS) entry which is preliminary data.</text>
</comment>
<keyword evidence="2" id="KW-1185">Reference proteome</keyword>
<accession>A0A9Q1K9Y3</accession>
<name>A0A9Q1K9Y3_9CARY</name>
<sequence length="221" mass="26284">MHAIPNIALQYSKLVYHKTQQEKQNDRQQVEEEVFQKPKGNLKQPLQKGPHREKRVIKLLPFICQSPYLRDYKDIIKDKLTHSEKVVVDYAFLLFDVDHPKTEELYEFNAPDKVHISWIDKEAIASMAAADNHLENSILDKHFFSKYLIQRGRPKAEEVKNFRTVYVKTDYQDNLNLHDYGIYTMCHMETYYGSIVKDAKRKVCYPNFTTSRQYVERQYTT</sequence>
<evidence type="ECO:0000313" key="2">
    <source>
        <dbReference type="Proteomes" id="UP001153076"/>
    </source>
</evidence>
<protein>
    <submittedName>
        <fullName evidence="1">Uncharacterized protein</fullName>
    </submittedName>
</protein>